<dbReference type="Pfam" id="PF02585">
    <property type="entry name" value="PIG-L"/>
    <property type="match status" value="1"/>
</dbReference>
<comment type="caution">
    <text evidence="5">The sequence shown here is derived from an EMBL/GenBank/DDBJ whole genome shotgun (WGS) entry which is preliminary data.</text>
</comment>
<keyword evidence="6" id="KW-1185">Reference proteome</keyword>
<evidence type="ECO:0000313" key="5">
    <source>
        <dbReference type="EMBL" id="GHI37687.1"/>
    </source>
</evidence>
<dbReference type="Gene3D" id="3.40.50.10320">
    <property type="entry name" value="LmbE-like"/>
    <property type="match status" value="1"/>
</dbReference>
<dbReference type="Proteomes" id="UP001050808">
    <property type="component" value="Unassembled WGS sequence"/>
</dbReference>
<name>A0ABQ3QK79_9ACTN</name>
<dbReference type="PANTHER" id="PTHR12993">
    <property type="entry name" value="N-ACETYLGLUCOSAMINYL-PHOSPHATIDYLINOSITOL DE-N-ACETYLASE-RELATED"/>
    <property type="match status" value="1"/>
</dbReference>
<evidence type="ECO:0000256" key="2">
    <source>
        <dbReference type="SAM" id="MobiDB-lite"/>
    </source>
</evidence>
<feature type="region of interest" description="Disordered" evidence="2">
    <location>
        <begin position="559"/>
        <end position="579"/>
    </location>
</feature>
<accession>A0ABQ3QK79</accession>
<protein>
    <recommendedName>
        <fullName evidence="4">PLL-like beta propeller domain-containing protein</fullName>
    </recommendedName>
</protein>
<dbReference type="InterPro" id="IPR003737">
    <property type="entry name" value="GlcNAc_PI_deacetylase-related"/>
</dbReference>
<feature type="chain" id="PRO_5046259409" description="PLL-like beta propeller domain-containing protein" evidence="3">
    <location>
        <begin position="25"/>
        <end position="700"/>
    </location>
</feature>
<feature type="compositionally biased region" description="Low complexity" evidence="2">
    <location>
        <begin position="47"/>
        <end position="62"/>
    </location>
</feature>
<dbReference type="InterPro" id="IPR024078">
    <property type="entry name" value="LmbE-like_dom_sf"/>
</dbReference>
<proteinExistence type="predicted"/>
<dbReference type="Gene3D" id="2.120.10.70">
    <property type="entry name" value="Fucose-specific lectin"/>
    <property type="match status" value="1"/>
</dbReference>
<evidence type="ECO:0000313" key="6">
    <source>
        <dbReference type="Proteomes" id="UP001050808"/>
    </source>
</evidence>
<dbReference type="SUPFAM" id="SSF102588">
    <property type="entry name" value="LmbE-like"/>
    <property type="match status" value="1"/>
</dbReference>
<dbReference type="EMBL" id="BNDY01000002">
    <property type="protein sequence ID" value="GHI37687.1"/>
    <property type="molecule type" value="Genomic_DNA"/>
</dbReference>
<feature type="region of interest" description="Disordered" evidence="2">
    <location>
        <begin position="44"/>
        <end position="64"/>
    </location>
</feature>
<dbReference type="PANTHER" id="PTHR12993:SF26">
    <property type="entry name" value="1D-MYO-INOSITOL 2-ACETAMIDO-2-DEOXY-ALPHA-D-GLUCOPYRANOSIDE DEACETYLASE"/>
    <property type="match status" value="1"/>
</dbReference>
<reference evidence="5" key="1">
    <citation type="submission" date="2024-05" db="EMBL/GenBank/DDBJ databases">
        <title>Whole genome shotgun sequence of Streptomyces violascens NBRC 12920.</title>
        <authorList>
            <person name="Komaki H."/>
            <person name="Tamura T."/>
        </authorList>
    </citation>
    <scope>NUCLEOTIDE SEQUENCE</scope>
    <source>
        <strain evidence="5">NBRC 12920</strain>
    </source>
</reference>
<evidence type="ECO:0000256" key="1">
    <source>
        <dbReference type="ARBA" id="ARBA00022833"/>
    </source>
</evidence>
<sequence length="700" mass="73286">MKSRLPLRSALLSRRGAVAGSALAAVLITGGVFAEFAMSDTEGTDIPGGHASGTPAAAASGPVRPATGSVMQVIAHPDDDLFFMNPDTGQSLRSGRPMTSVYVTAGEADGVNAPPPKKAGGPKPLVDKAKYSEARQNGIRGAYAQMATGDRGSSWTRTSIPTAGGGTAEVDTLDAHPDIHLVWIQLREAGSINGNQPHSLRGLWNGQVDRLTSQIASGSPAKPFTYTKDQVVKTLAGLMERFLPTHVRTLDPTPGKEGKLHKIVDHQDHIYSARFAQAALQLYAKSVNHPNFSVQTYFGYNTSYLPHTFAKPAADAKADIVKTYAWMNPNDNYCDSAAGCGDRKVSIRPYGNGWAQSVRYSRTNSTSWLQSGKDGSLWAFGVLDQRLAVWHKAPGAAAWGAPRLLPGDGMDSGVSATRLPDGRLAVFGTRTQFGAELTDYRREVVAAVQTSPGGDFGPWRSLGSPDRSGSNGVFDMSTPTAAVDGTGRLSVFLRGGDRQLYSADLAEDGAWTPWAVHGGVNMAGDPVATADGAGRIHVFSSTPKTVLTWAQPQAGAPMPARATETKLPPNTTGLSARPEGDGVRVYYRKVDSGNIQSVLFTGVTPSAPTDLGDTSGYGMVGAAGPLLTGRTASGALATLEPGAEDPQWKSDGSILFTGAPSAVADGQDTTAAAIGLDGRLYWTQTAGAEGPASPWKPAAN</sequence>
<evidence type="ECO:0000259" key="4">
    <source>
        <dbReference type="Pfam" id="PF26607"/>
    </source>
</evidence>
<keyword evidence="3" id="KW-0732">Signal</keyword>
<evidence type="ECO:0000256" key="3">
    <source>
        <dbReference type="SAM" id="SignalP"/>
    </source>
</evidence>
<feature type="signal peptide" evidence="3">
    <location>
        <begin position="1"/>
        <end position="24"/>
    </location>
</feature>
<dbReference type="InterPro" id="IPR058502">
    <property type="entry name" value="PLL-like_beta-prop"/>
</dbReference>
<dbReference type="SUPFAM" id="SSF89372">
    <property type="entry name" value="Fucose-specific lectin"/>
    <property type="match status" value="1"/>
</dbReference>
<gene>
    <name evidence="5" type="ORF">Sviol_20950</name>
</gene>
<keyword evidence="1" id="KW-0862">Zinc</keyword>
<dbReference type="Pfam" id="PF26607">
    <property type="entry name" value="DUF8189"/>
    <property type="match status" value="1"/>
</dbReference>
<organism evidence="5 6">
    <name type="scientific">Streptomyces violascens</name>
    <dbReference type="NCBI Taxonomy" id="67381"/>
    <lineage>
        <taxon>Bacteria</taxon>
        <taxon>Bacillati</taxon>
        <taxon>Actinomycetota</taxon>
        <taxon>Actinomycetes</taxon>
        <taxon>Kitasatosporales</taxon>
        <taxon>Streptomycetaceae</taxon>
        <taxon>Streptomyces</taxon>
    </lineage>
</organism>
<dbReference type="RefSeq" id="WP_226598785.1">
    <property type="nucleotide sequence ID" value="NZ_BMUA01000002.1"/>
</dbReference>
<feature type="domain" description="PLL-like beta propeller" evidence="4">
    <location>
        <begin position="373"/>
        <end position="547"/>
    </location>
</feature>